<sequence>MNIVIQETKKDVIPVPRHWDPENFTLNEHTRWLYNRNWIPVSSTGMTPSTTQITCKLQCSYTKTRYLVVDSANKQRNTKL</sequence>
<evidence type="ECO:0000313" key="1">
    <source>
        <dbReference type="EMBL" id="QMV47269.1"/>
    </source>
</evidence>
<evidence type="ECO:0000313" key="2">
    <source>
        <dbReference type="Proteomes" id="UP000515596"/>
    </source>
</evidence>
<accession>A0A7G5CDI5</accession>
<dbReference type="NCBIfam" id="TIGR02697">
    <property type="entry name" value="WPE_wolbac"/>
    <property type="match status" value="1"/>
</dbReference>
<protein>
    <submittedName>
        <fullName evidence="1">Uncharacterized protein</fullName>
    </submittedName>
</protein>
<reference evidence="1 2" key="1">
    <citation type="journal article" date="2020" name="Mol. Biol. Evol.">
        <title>Life and death of selfish genes: comparative genomics reveals the dynamic evolution of cytoplasmic incompatibility.</title>
        <authorList>
            <person name="Martinez J."/>
            <person name="Klasson L."/>
            <person name="Welch J."/>
            <person name="Jiggins F.M."/>
        </authorList>
    </citation>
    <scope>NUCLEOTIDE SEQUENCE [LARGE SCALE GENOMIC DNA]</scope>
    <source>
        <strain evidence="1">WNik</strain>
    </source>
</reference>
<proteinExistence type="predicted"/>
<dbReference type="InterPro" id="IPR014070">
    <property type="entry name" value="WPE_wolbac"/>
</dbReference>
<dbReference type="EMBL" id="CP050530">
    <property type="protein sequence ID" value="QMV47269.1"/>
    <property type="molecule type" value="Genomic_DNA"/>
</dbReference>
<name>A0A7G5CDI5_WOLPI</name>
<gene>
    <name evidence="1" type="ORF">HC356_04600</name>
</gene>
<dbReference type="Proteomes" id="UP000515596">
    <property type="component" value="Chromosome"/>
</dbReference>
<dbReference type="AlphaFoldDB" id="A0A7G5CDI5"/>
<organism evidence="1 2">
    <name type="scientific">Wolbachia pipientis</name>
    <dbReference type="NCBI Taxonomy" id="955"/>
    <lineage>
        <taxon>Bacteria</taxon>
        <taxon>Pseudomonadati</taxon>
        <taxon>Pseudomonadota</taxon>
        <taxon>Alphaproteobacteria</taxon>
        <taxon>Rickettsiales</taxon>
        <taxon>Anaplasmataceae</taxon>
        <taxon>Wolbachieae</taxon>
        <taxon>Wolbachia</taxon>
    </lineage>
</organism>